<accession>X1VYM0</accession>
<keyword evidence="1" id="KW-1133">Transmembrane helix</keyword>
<name>X1VYM0_9ZZZZ</name>
<protein>
    <submittedName>
        <fullName evidence="2">Uncharacterized protein</fullName>
    </submittedName>
</protein>
<dbReference type="AlphaFoldDB" id="X1VYM0"/>
<proteinExistence type="predicted"/>
<keyword evidence="1" id="KW-0812">Transmembrane</keyword>
<sequence length="73" mass="7968">LCLQTGGAPKILPLFSVLVHGTSILVMAIALRFTRAKFSADSTGDTLLRVNEARLLKQVNFKIADSAAYSHYF</sequence>
<organism evidence="2">
    <name type="scientific">marine sediment metagenome</name>
    <dbReference type="NCBI Taxonomy" id="412755"/>
    <lineage>
        <taxon>unclassified sequences</taxon>
        <taxon>metagenomes</taxon>
        <taxon>ecological metagenomes</taxon>
    </lineage>
</organism>
<feature type="transmembrane region" description="Helical" evidence="1">
    <location>
        <begin position="12"/>
        <end position="31"/>
    </location>
</feature>
<feature type="non-terminal residue" evidence="2">
    <location>
        <position position="1"/>
    </location>
</feature>
<dbReference type="EMBL" id="BARW01037688">
    <property type="protein sequence ID" value="GAJ17395.1"/>
    <property type="molecule type" value="Genomic_DNA"/>
</dbReference>
<evidence type="ECO:0000256" key="1">
    <source>
        <dbReference type="SAM" id="Phobius"/>
    </source>
</evidence>
<evidence type="ECO:0000313" key="2">
    <source>
        <dbReference type="EMBL" id="GAJ17395.1"/>
    </source>
</evidence>
<reference evidence="2" key="1">
    <citation type="journal article" date="2014" name="Front. Microbiol.">
        <title>High frequency of phylogenetically diverse reductive dehalogenase-homologous genes in deep subseafloor sedimentary metagenomes.</title>
        <authorList>
            <person name="Kawai M."/>
            <person name="Futagami T."/>
            <person name="Toyoda A."/>
            <person name="Takaki Y."/>
            <person name="Nishi S."/>
            <person name="Hori S."/>
            <person name="Arai W."/>
            <person name="Tsubouchi T."/>
            <person name="Morono Y."/>
            <person name="Uchiyama I."/>
            <person name="Ito T."/>
            <person name="Fujiyama A."/>
            <person name="Inagaki F."/>
            <person name="Takami H."/>
        </authorList>
    </citation>
    <scope>NUCLEOTIDE SEQUENCE</scope>
    <source>
        <strain evidence="2">Expedition CK06-06</strain>
    </source>
</reference>
<keyword evidence="1" id="KW-0472">Membrane</keyword>
<gene>
    <name evidence="2" type="ORF">S12H4_58104</name>
</gene>
<comment type="caution">
    <text evidence="2">The sequence shown here is derived from an EMBL/GenBank/DDBJ whole genome shotgun (WGS) entry which is preliminary data.</text>
</comment>